<keyword evidence="2" id="KW-0695">RNA-directed DNA polymerase</keyword>
<sequence length="978" mass="107688">MGLASGEVWYVGGMRVLILFKSDEQAVMARDEITGRVDKFDSIEIWGDQEYSFERIAWLRIHGVPLNLLSNKVLNDVGGLFGSIIKEANHTSDDADVSFHYVGILVDHVRVVQDEVSLTWQDKRFKVWVMEDFREWLPDFLYGRTGERNRHNTHMDAPVTAENQEDGRNKEDFVGVSDDGPEVEAFQPVNSPTARFTGEDVVLENVINGDINIDVSKIKGNVDGSFQVCGEASILEGCHNKDEILNINSSGAGVSIRGAGRSSNERPVKEQTILGDDDPFGLDPFILGQDINVLQEDDALSDGQKVFSEEEMETDGDGNASSENIAGYFQSGDAPHPAPDSNSKVFSEVIATVGLGVKLGAHLETCEPLIKETILKEEVEGKDGWVKKVKDENGISVVALQETTGERNRHNTHMDAPVTAENQEDGRNKEDFVGVSDDGPEVVAFQPVNSPTARFTGEDVVLENVINGDINIDVSKIKGNVDGSFQVCGEASILEGCHNKDEILNINSSGAGVSIRGAGRSSNERPVKEQTILGDDDPFGLDPFILGQDINVMSEGFSEEEMETDGDGNASSKNIAGYFQSGDAPQPAPDSNSKVFSEAYLNLEVIATVGLGVKLGAHLETCEPLIKETILKEEVEGKDGWVKKVKDENGISVVALQETLCRDVGTLKVASFWGRKAVEWEAVESSGRSGSLLMLWDPSVFVKGSVIKNHNFLLVSGHLKDDNTVMNILNNYAPQRVVDKISLWSSLLSIIGIHVGFWCICGDFNAIRYQEERKNSSFNHLSANDFNRFINDAGLLEWPEACFRALPRYLSDHCPIVLTVVNKNFGARPFQWFNSWLDRAGCEDMEGPGDIVLFNKFWFLRNSLREWKAKLELLKVKSSAIDVGEFKGIALSDTGLVVSHLFYVDDALILGEWSTRQEVVEMASVMGCRVGLAPFEYLGILVGANMNRVSNWRKIVDIFEARLALWKANCLSIGGESL</sequence>
<proteinExistence type="predicted"/>
<keyword evidence="2" id="KW-0808">Transferase</keyword>
<evidence type="ECO:0000313" key="3">
    <source>
        <dbReference type="Proteomes" id="UP000245207"/>
    </source>
</evidence>
<dbReference type="OrthoDB" id="8942927at2759"/>
<evidence type="ECO:0000256" key="1">
    <source>
        <dbReference type="SAM" id="MobiDB-lite"/>
    </source>
</evidence>
<keyword evidence="2" id="KW-0548">Nucleotidyltransferase</keyword>
<accession>A0A2U1MRF0</accession>
<comment type="caution">
    <text evidence="2">The sequence shown here is derived from an EMBL/GenBank/DDBJ whole genome shotgun (WGS) entry which is preliminary data.</text>
</comment>
<dbReference type="PANTHER" id="PTHR33116">
    <property type="entry name" value="REVERSE TRANSCRIPTASE ZINC-BINDING DOMAIN-CONTAINING PROTEIN-RELATED-RELATED"/>
    <property type="match status" value="1"/>
</dbReference>
<dbReference type="Gene3D" id="3.60.10.10">
    <property type="entry name" value="Endonuclease/exonuclease/phosphatase"/>
    <property type="match status" value="1"/>
</dbReference>
<dbReference type="GO" id="GO:0003964">
    <property type="term" value="F:RNA-directed DNA polymerase activity"/>
    <property type="evidence" value="ECO:0007669"/>
    <property type="project" value="UniProtKB-KW"/>
</dbReference>
<protein>
    <submittedName>
        <fullName evidence="2">RNA-directed DNA polymerase, eukaryota, Reverse transcriptase zinc-binding domain protein</fullName>
    </submittedName>
</protein>
<feature type="region of interest" description="Disordered" evidence="1">
    <location>
        <begin position="309"/>
        <end position="341"/>
    </location>
</feature>
<keyword evidence="3" id="KW-1185">Reference proteome</keyword>
<gene>
    <name evidence="2" type="ORF">CTI12_AA349670</name>
</gene>
<reference evidence="2 3" key="1">
    <citation type="journal article" date="2018" name="Mol. Plant">
        <title>The genome of Artemisia annua provides insight into the evolution of Asteraceae family and artemisinin biosynthesis.</title>
        <authorList>
            <person name="Shen Q."/>
            <person name="Zhang L."/>
            <person name="Liao Z."/>
            <person name="Wang S."/>
            <person name="Yan T."/>
            <person name="Shi P."/>
            <person name="Liu M."/>
            <person name="Fu X."/>
            <person name="Pan Q."/>
            <person name="Wang Y."/>
            <person name="Lv Z."/>
            <person name="Lu X."/>
            <person name="Zhang F."/>
            <person name="Jiang W."/>
            <person name="Ma Y."/>
            <person name="Chen M."/>
            <person name="Hao X."/>
            <person name="Li L."/>
            <person name="Tang Y."/>
            <person name="Lv G."/>
            <person name="Zhou Y."/>
            <person name="Sun X."/>
            <person name="Brodelius P.E."/>
            <person name="Rose J.K.C."/>
            <person name="Tang K."/>
        </authorList>
    </citation>
    <scope>NUCLEOTIDE SEQUENCE [LARGE SCALE GENOMIC DNA]</scope>
    <source>
        <strain evidence="3">cv. Huhao1</strain>
        <tissue evidence="2">Leaf</tissue>
    </source>
</reference>
<dbReference type="InterPro" id="IPR036691">
    <property type="entry name" value="Endo/exonu/phosph_ase_sf"/>
</dbReference>
<dbReference type="EMBL" id="PKPP01004556">
    <property type="protein sequence ID" value="PWA63812.1"/>
    <property type="molecule type" value="Genomic_DNA"/>
</dbReference>
<name>A0A2U1MRF0_ARTAN</name>
<dbReference type="SUPFAM" id="SSF56219">
    <property type="entry name" value="DNase I-like"/>
    <property type="match status" value="1"/>
</dbReference>
<dbReference type="AlphaFoldDB" id="A0A2U1MRF0"/>
<dbReference type="Proteomes" id="UP000245207">
    <property type="component" value="Unassembled WGS sequence"/>
</dbReference>
<dbReference type="PANTHER" id="PTHR33116:SF78">
    <property type="entry name" value="OS12G0587133 PROTEIN"/>
    <property type="match status" value="1"/>
</dbReference>
<organism evidence="2 3">
    <name type="scientific">Artemisia annua</name>
    <name type="common">Sweet wormwood</name>
    <dbReference type="NCBI Taxonomy" id="35608"/>
    <lineage>
        <taxon>Eukaryota</taxon>
        <taxon>Viridiplantae</taxon>
        <taxon>Streptophyta</taxon>
        <taxon>Embryophyta</taxon>
        <taxon>Tracheophyta</taxon>
        <taxon>Spermatophyta</taxon>
        <taxon>Magnoliopsida</taxon>
        <taxon>eudicotyledons</taxon>
        <taxon>Gunneridae</taxon>
        <taxon>Pentapetalae</taxon>
        <taxon>asterids</taxon>
        <taxon>campanulids</taxon>
        <taxon>Asterales</taxon>
        <taxon>Asteraceae</taxon>
        <taxon>Asteroideae</taxon>
        <taxon>Anthemideae</taxon>
        <taxon>Artemisiinae</taxon>
        <taxon>Artemisia</taxon>
    </lineage>
</organism>
<evidence type="ECO:0000313" key="2">
    <source>
        <dbReference type="EMBL" id="PWA63812.1"/>
    </source>
</evidence>